<proteinExistence type="predicted"/>
<dbReference type="RefSeq" id="WP_156331651.1">
    <property type="nucleotide sequence ID" value="NZ_CP159837.1"/>
</dbReference>
<sequence>MYLLTDRHINAEREVVGKLAVVQGELLQRQLDQSFSVPLTLALILRHNQGRLKKTI</sequence>
<reference evidence="1" key="1">
    <citation type="submission" date="2024-07" db="EMBL/GenBank/DDBJ databases">
        <authorList>
            <person name="Kim Y.J."/>
            <person name="Jeong J.Y."/>
        </authorList>
    </citation>
    <scope>NUCLEOTIDE SEQUENCE</scope>
    <source>
        <strain evidence="1">GIHE-MW2</strain>
    </source>
</reference>
<evidence type="ECO:0000313" key="1">
    <source>
        <dbReference type="EMBL" id="XCM38265.1"/>
    </source>
</evidence>
<dbReference type="EMBL" id="CP159837">
    <property type="protein sequence ID" value="XCM38265.1"/>
    <property type="molecule type" value="Genomic_DNA"/>
</dbReference>
<protein>
    <submittedName>
        <fullName evidence="1">Uncharacterized protein</fullName>
    </submittedName>
</protein>
<organism evidence="1">
    <name type="scientific">Planktothricoides raciborskii GIHE-MW2</name>
    <dbReference type="NCBI Taxonomy" id="2792601"/>
    <lineage>
        <taxon>Bacteria</taxon>
        <taxon>Bacillati</taxon>
        <taxon>Cyanobacteriota</taxon>
        <taxon>Cyanophyceae</taxon>
        <taxon>Oscillatoriophycideae</taxon>
        <taxon>Oscillatoriales</taxon>
        <taxon>Oscillatoriaceae</taxon>
        <taxon>Planktothricoides</taxon>
    </lineage>
</organism>
<dbReference type="AlphaFoldDB" id="A0AAU8JIK3"/>
<gene>
    <name evidence="1" type="ORF">ABWT76_001101</name>
</gene>
<name>A0AAU8JIK3_9CYAN</name>
<accession>A0AAU8JIK3</accession>